<organism evidence="1 2">
    <name type="scientific">Halorubrum ruber</name>
    <dbReference type="NCBI Taxonomy" id="2982524"/>
    <lineage>
        <taxon>Archaea</taxon>
        <taxon>Methanobacteriati</taxon>
        <taxon>Methanobacteriota</taxon>
        <taxon>Stenosarchaea group</taxon>
        <taxon>Halobacteria</taxon>
        <taxon>Halobacteriales</taxon>
        <taxon>Haloferacaceae</taxon>
        <taxon>Halorubrum</taxon>
    </lineage>
</organism>
<accession>A0A8T8LPY6</accession>
<dbReference type="KEGG" id="hss:J7656_14800"/>
<evidence type="ECO:0000313" key="2">
    <source>
        <dbReference type="Proteomes" id="UP000679341"/>
    </source>
</evidence>
<dbReference type="Proteomes" id="UP000679341">
    <property type="component" value="Chromosome"/>
</dbReference>
<name>A0A8T8LPY6_9EURY</name>
<reference evidence="1 2" key="1">
    <citation type="submission" date="2021-03" db="EMBL/GenBank/DDBJ databases">
        <title>Halorubrum sodomense MBLA0099, Whole genome shotgun sequencing.</title>
        <authorList>
            <person name="Seo M.-J."/>
            <person name="Cho E.-S."/>
            <person name="Hwang C.Y."/>
        </authorList>
    </citation>
    <scope>NUCLEOTIDE SEQUENCE [LARGE SCALE GENOMIC DNA]</scope>
    <source>
        <strain evidence="1 2">MBLA0099</strain>
    </source>
</reference>
<evidence type="ECO:0000313" key="1">
    <source>
        <dbReference type="EMBL" id="QUO49263.1"/>
    </source>
</evidence>
<sequence length="139" mass="15486">MDPKVWGRRTYAGKSAREVLNDASRAIAQTRPDHVDDPGDPTLSDVIEKVNRGVDPAVKGSLLADLMDRGLNFREAVCWYWYRHAQFDVTEIHFAMESYDQGGDPGRRADHVGEIIDTLRSAASTLYVDVDLPDAPGEQ</sequence>
<gene>
    <name evidence="1" type="ORF">J7656_14800</name>
</gene>
<keyword evidence="2" id="KW-1185">Reference proteome</keyword>
<dbReference type="EMBL" id="CP073695">
    <property type="protein sequence ID" value="QUO49263.1"/>
    <property type="molecule type" value="Genomic_DNA"/>
</dbReference>
<protein>
    <submittedName>
        <fullName evidence="1">Uncharacterized protein</fullName>
    </submittedName>
</protein>
<proteinExistence type="predicted"/>
<dbReference type="AlphaFoldDB" id="A0A8T8LPY6"/>